<dbReference type="InterPro" id="IPR014710">
    <property type="entry name" value="RmlC-like_jellyroll"/>
</dbReference>
<organism evidence="6 7">
    <name type="scientific">Undibacterium pigrum</name>
    <dbReference type="NCBI Taxonomy" id="401470"/>
    <lineage>
        <taxon>Bacteria</taxon>
        <taxon>Pseudomonadati</taxon>
        <taxon>Pseudomonadota</taxon>
        <taxon>Betaproteobacteria</taxon>
        <taxon>Burkholderiales</taxon>
        <taxon>Oxalobacteraceae</taxon>
        <taxon>Undibacterium</taxon>
    </lineage>
</organism>
<sequence>MNSTQTHISMTAHPSLSSGGSLHRRYSVSYTPAATLPMNLGLLDEPIQNDILAALPEDELAFLMPHLELVHLPFDKELYEYGAKLSHVYFPTTAIVALLYVLADGDITEIGVTGHEGLLGISALMSERATGTAMVQCAGEAYKLKASVLKEANARGGKLQQLLMRYTQALFAQMAQNSVCGRHYSIDQQLSRWLLDRLDRLQGNELKVTQEMIANMLGVRRETVTEAAGKLQQEGLIQYKRGNITMLDREGLEMHAGECYRVSKQEFEQILSGMVR</sequence>
<evidence type="ECO:0000256" key="2">
    <source>
        <dbReference type="ARBA" id="ARBA00023125"/>
    </source>
</evidence>
<keyword evidence="3" id="KW-0804">Transcription</keyword>
<evidence type="ECO:0000256" key="4">
    <source>
        <dbReference type="SAM" id="MobiDB-lite"/>
    </source>
</evidence>
<dbReference type="SUPFAM" id="SSF51206">
    <property type="entry name" value="cAMP-binding domain-like"/>
    <property type="match status" value="1"/>
</dbReference>
<dbReference type="GO" id="GO:0005829">
    <property type="term" value="C:cytosol"/>
    <property type="evidence" value="ECO:0007669"/>
    <property type="project" value="TreeGrafter"/>
</dbReference>
<proteinExistence type="predicted"/>
<dbReference type="PANTHER" id="PTHR24567">
    <property type="entry name" value="CRP FAMILY TRANSCRIPTIONAL REGULATORY PROTEIN"/>
    <property type="match status" value="1"/>
</dbReference>
<evidence type="ECO:0000259" key="5">
    <source>
        <dbReference type="PROSITE" id="PS51063"/>
    </source>
</evidence>
<dbReference type="InterPro" id="IPR000595">
    <property type="entry name" value="cNMP-bd_dom"/>
</dbReference>
<dbReference type="GO" id="GO:0003677">
    <property type="term" value="F:DNA binding"/>
    <property type="evidence" value="ECO:0007669"/>
    <property type="project" value="UniProtKB-KW"/>
</dbReference>
<evidence type="ECO:0000313" key="7">
    <source>
        <dbReference type="Proteomes" id="UP000247792"/>
    </source>
</evidence>
<feature type="compositionally biased region" description="Polar residues" evidence="4">
    <location>
        <begin position="1"/>
        <end position="20"/>
    </location>
</feature>
<dbReference type="EMBL" id="QJKB01000004">
    <property type="protein sequence ID" value="PXX43034.1"/>
    <property type="molecule type" value="Genomic_DNA"/>
</dbReference>
<dbReference type="InterPro" id="IPR012318">
    <property type="entry name" value="HTH_CRP"/>
</dbReference>
<feature type="region of interest" description="Disordered" evidence="4">
    <location>
        <begin position="1"/>
        <end position="22"/>
    </location>
</feature>
<keyword evidence="1" id="KW-0805">Transcription regulation</keyword>
<keyword evidence="7" id="KW-1185">Reference proteome</keyword>
<evidence type="ECO:0000256" key="3">
    <source>
        <dbReference type="ARBA" id="ARBA00023163"/>
    </source>
</evidence>
<dbReference type="InterPro" id="IPR036390">
    <property type="entry name" value="WH_DNA-bd_sf"/>
</dbReference>
<name>A0A318J6C4_9BURK</name>
<dbReference type="Proteomes" id="UP000247792">
    <property type="component" value="Unassembled WGS sequence"/>
</dbReference>
<dbReference type="InterPro" id="IPR050397">
    <property type="entry name" value="Env_Response_Regulators"/>
</dbReference>
<dbReference type="Gene3D" id="1.10.10.10">
    <property type="entry name" value="Winged helix-like DNA-binding domain superfamily/Winged helix DNA-binding domain"/>
    <property type="match status" value="1"/>
</dbReference>
<evidence type="ECO:0000256" key="1">
    <source>
        <dbReference type="ARBA" id="ARBA00023015"/>
    </source>
</evidence>
<accession>A0A318J6C4</accession>
<dbReference type="SMART" id="SM00419">
    <property type="entry name" value="HTH_CRP"/>
    <property type="match status" value="1"/>
</dbReference>
<dbReference type="PROSITE" id="PS51063">
    <property type="entry name" value="HTH_CRP_2"/>
    <property type="match status" value="1"/>
</dbReference>
<dbReference type="PRINTS" id="PR00034">
    <property type="entry name" value="HTHCRP"/>
</dbReference>
<dbReference type="InterPro" id="IPR018490">
    <property type="entry name" value="cNMP-bd_dom_sf"/>
</dbReference>
<dbReference type="SMART" id="SM00100">
    <property type="entry name" value="cNMP"/>
    <property type="match status" value="1"/>
</dbReference>
<dbReference type="GO" id="GO:0003700">
    <property type="term" value="F:DNA-binding transcription factor activity"/>
    <property type="evidence" value="ECO:0007669"/>
    <property type="project" value="TreeGrafter"/>
</dbReference>
<dbReference type="SUPFAM" id="SSF46785">
    <property type="entry name" value="Winged helix' DNA-binding domain"/>
    <property type="match status" value="1"/>
</dbReference>
<dbReference type="AlphaFoldDB" id="A0A318J6C4"/>
<comment type="caution">
    <text evidence="6">The sequence shown here is derived from an EMBL/GenBank/DDBJ whole genome shotgun (WGS) entry which is preliminary data.</text>
</comment>
<dbReference type="CDD" id="cd00038">
    <property type="entry name" value="CAP_ED"/>
    <property type="match status" value="1"/>
</dbReference>
<keyword evidence="2" id="KW-0238">DNA-binding</keyword>
<feature type="domain" description="HTH crp-type" evidence="5">
    <location>
        <begin position="184"/>
        <end position="250"/>
    </location>
</feature>
<gene>
    <name evidence="6" type="ORF">DFR42_10434</name>
</gene>
<protein>
    <submittedName>
        <fullName evidence="6">CRP-like cAMP-binding protein</fullName>
    </submittedName>
</protein>
<reference evidence="6 7" key="1">
    <citation type="submission" date="2018-05" db="EMBL/GenBank/DDBJ databases">
        <title>Genomic Encyclopedia of Type Strains, Phase IV (KMG-IV): sequencing the most valuable type-strain genomes for metagenomic binning, comparative biology and taxonomic classification.</title>
        <authorList>
            <person name="Goeker M."/>
        </authorList>
    </citation>
    <scope>NUCLEOTIDE SEQUENCE [LARGE SCALE GENOMIC DNA]</scope>
    <source>
        <strain evidence="6 7">DSM 19792</strain>
    </source>
</reference>
<dbReference type="PANTHER" id="PTHR24567:SF74">
    <property type="entry name" value="HTH-TYPE TRANSCRIPTIONAL REGULATOR ARCR"/>
    <property type="match status" value="1"/>
</dbReference>
<dbReference type="InterPro" id="IPR036388">
    <property type="entry name" value="WH-like_DNA-bd_sf"/>
</dbReference>
<dbReference type="Gene3D" id="2.60.120.10">
    <property type="entry name" value="Jelly Rolls"/>
    <property type="match status" value="1"/>
</dbReference>
<evidence type="ECO:0000313" key="6">
    <source>
        <dbReference type="EMBL" id="PXX43034.1"/>
    </source>
</evidence>
<dbReference type="Pfam" id="PF13545">
    <property type="entry name" value="HTH_Crp_2"/>
    <property type="match status" value="1"/>
</dbReference>